<keyword evidence="3" id="KW-1185">Reference proteome</keyword>
<proteinExistence type="predicted"/>
<dbReference type="EMBL" id="AP022871">
    <property type="protein sequence ID" value="BCB86360.1"/>
    <property type="molecule type" value="Genomic_DNA"/>
</dbReference>
<keyword evidence="1" id="KW-1133">Transmembrane helix</keyword>
<feature type="transmembrane region" description="Helical" evidence="1">
    <location>
        <begin position="40"/>
        <end position="61"/>
    </location>
</feature>
<dbReference type="KEGG" id="psuu:Psuf_036730"/>
<dbReference type="AlphaFoldDB" id="A0A6F8YJV0"/>
<reference evidence="2 3" key="1">
    <citation type="submission" date="2020-03" db="EMBL/GenBank/DDBJ databases">
        <title>Whole genome shotgun sequence of Phytohabitans suffuscus NBRC 105367.</title>
        <authorList>
            <person name="Komaki H."/>
            <person name="Tamura T."/>
        </authorList>
    </citation>
    <scope>NUCLEOTIDE SEQUENCE [LARGE SCALE GENOMIC DNA]</scope>
    <source>
        <strain evidence="2 3">NBRC 105367</strain>
    </source>
</reference>
<sequence length="214" mass="23436">MASAGIIGAVLLMGLGATATLRSLGGSATWADRANIGDSFGVINAIVSGLALAALIITLRLQSRELALQRAELAMQRESLERSRVELNHSAEASLRMLHVDLIRMSIDDASLAAVWPPLEPGASHEKERQYLYANLVFQHVWLGMWMGDHTDEQLHRRLRYIFTSPLMREYWRAASSARASLVPGTDEYRVAAAADLICAEYEQSTLGGSRSQG</sequence>
<name>A0A6F8YJV0_9ACTN</name>
<evidence type="ECO:0000256" key="1">
    <source>
        <dbReference type="SAM" id="Phobius"/>
    </source>
</evidence>
<keyword evidence="1" id="KW-0472">Membrane</keyword>
<dbReference type="InterPro" id="IPR045728">
    <property type="entry name" value="DUF6082"/>
</dbReference>
<reference evidence="2 3" key="2">
    <citation type="submission" date="2020-03" db="EMBL/GenBank/DDBJ databases">
        <authorList>
            <person name="Ichikawa N."/>
            <person name="Kimura A."/>
            <person name="Kitahashi Y."/>
            <person name="Uohara A."/>
        </authorList>
    </citation>
    <scope>NUCLEOTIDE SEQUENCE [LARGE SCALE GENOMIC DNA]</scope>
    <source>
        <strain evidence="2 3">NBRC 105367</strain>
    </source>
</reference>
<dbReference type="Proteomes" id="UP000503011">
    <property type="component" value="Chromosome"/>
</dbReference>
<evidence type="ECO:0000313" key="3">
    <source>
        <dbReference type="Proteomes" id="UP000503011"/>
    </source>
</evidence>
<protein>
    <submittedName>
        <fullName evidence="2">Uncharacterized protein</fullName>
    </submittedName>
</protein>
<organism evidence="2 3">
    <name type="scientific">Phytohabitans suffuscus</name>
    <dbReference type="NCBI Taxonomy" id="624315"/>
    <lineage>
        <taxon>Bacteria</taxon>
        <taxon>Bacillati</taxon>
        <taxon>Actinomycetota</taxon>
        <taxon>Actinomycetes</taxon>
        <taxon>Micromonosporales</taxon>
        <taxon>Micromonosporaceae</taxon>
    </lineage>
</organism>
<evidence type="ECO:0000313" key="2">
    <source>
        <dbReference type="EMBL" id="BCB86360.1"/>
    </source>
</evidence>
<keyword evidence="1" id="KW-0812">Transmembrane</keyword>
<dbReference type="Pfam" id="PF19560">
    <property type="entry name" value="DUF6082"/>
    <property type="match status" value="1"/>
</dbReference>
<gene>
    <name evidence="2" type="ORF">Psuf_036730</name>
</gene>
<accession>A0A6F8YJV0</accession>